<dbReference type="AlphaFoldDB" id="A0A382TJ01"/>
<dbReference type="EMBL" id="UINC01137007">
    <property type="protein sequence ID" value="SVD22094.1"/>
    <property type="molecule type" value="Genomic_DNA"/>
</dbReference>
<evidence type="ECO:0000259" key="2">
    <source>
        <dbReference type="Pfam" id="PF04984"/>
    </source>
</evidence>
<feature type="non-terminal residue" evidence="3">
    <location>
        <position position="301"/>
    </location>
</feature>
<feature type="domain" description="Tail sheath protein subtilisin-like" evidence="2">
    <location>
        <begin position="127"/>
        <end position="291"/>
    </location>
</feature>
<evidence type="ECO:0000256" key="1">
    <source>
        <dbReference type="ARBA" id="ARBA00008005"/>
    </source>
</evidence>
<reference evidence="3" key="1">
    <citation type="submission" date="2018-05" db="EMBL/GenBank/DDBJ databases">
        <authorList>
            <person name="Lanie J.A."/>
            <person name="Ng W.-L."/>
            <person name="Kazmierczak K.M."/>
            <person name="Andrzejewski T.M."/>
            <person name="Davidsen T.M."/>
            <person name="Wayne K.J."/>
            <person name="Tettelin H."/>
            <person name="Glass J.I."/>
            <person name="Rusch D."/>
            <person name="Podicherti R."/>
            <person name="Tsui H.-C.T."/>
            <person name="Winkler M.E."/>
        </authorList>
    </citation>
    <scope>NUCLEOTIDE SEQUENCE</scope>
</reference>
<feature type="non-terminal residue" evidence="3">
    <location>
        <position position="1"/>
    </location>
</feature>
<gene>
    <name evidence="3" type="ORF">METZ01_LOCUS374948</name>
</gene>
<name>A0A382TJ01_9ZZZZ</name>
<accession>A0A382TJ01</accession>
<sequence>SQDEMHVIVIDEDGLWTGDPGYILEKFAYVSKASDAKRPDGSSNYIKDVLRNESKYVWLGDVTELTDLSVAAGTAAGQPKAGATFQTFDSATAAEGVLGGSMGWGNNGAAISSANLQAGYALYATPEIVDVNLIIGGPGVDATDTATGVYLAGLVGQGSSARNDAMVFLSPTLTDATVTKTAAAMTTTKTTYGSNSYVVMDGAWKYQYDRYRDLFFYCPMNGDTAGLVARTEFTNDAWWSPAGMNRGQIKNIIKLSWEPTRADRDVMYQASVNPYITMAGAGVILWGDKTAQITPTAFDRI</sequence>
<dbReference type="Gene3D" id="3.40.50.11780">
    <property type="match status" value="1"/>
</dbReference>
<dbReference type="Pfam" id="PF04984">
    <property type="entry name" value="Phage_sheath_1"/>
    <property type="match status" value="1"/>
</dbReference>
<proteinExistence type="inferred from homology"/>
<protein>
    <recommendedName>
        <fullName evidence="2">Tail sheath protein subtilisin-like domain-containing protein</fullName>
    </recommendedName>
</protein>
<evidence type="ECO:0000313" key="3">
    <source>
        <dbReference type="EMBL" id="SVD22094.1"/>
    </source>
</evidence>
<organism evidence="3">
    <name type="scientific">marine metagenome</name>
    <dbReference type="NCBI Taxonomy" id="408172"/>
    <lineage>
        <taxon>unclassified sequences</taxon>
        <taxon>metagenomes</taxon>
        <taxon>ecological metagenomes</taxon>
    </lineage>
</organism>
<dbReference type="InterPro" id="IPR035089">
    <property type="entry name" value="Phage_sheath_subtilisin"/>
</dbReference>
<comment type="similarity">
    <text evidence="1">Belongs to the myoviridae tail sheath protein family.</text>
</comment>